<comment type="subcellular location">
    <subcellularLocation>
        <location evidence="1">Cytoplasm</location>
    </subcellularLocation>
</comment>
<dbReference type="Gene3D" id="2.60.40.10">
    <property type="entry name" value="Immunoglobulins"/>
    <property type="match status" value="1"/>
</dbReference>
<dbReference type="PANTHER" id="PTHR48098:SF3">
    <property type="entry name" value="IRON(III) ENTEROBACTIN ESTERASE"/>
    <property type="match status" value="1"/>
</dbReference>
<dbReference type="Pfam" id="PF00756">
    <property type="entry name" value="Esterase"/>
    <property type="match status" value="1"/>
</dbReference>
<evidence type="ECO:0000259" key="6">
    <source>
        <dbReference type="Pfam" id="PF11806"/>
    </source>
</evidence>
<evidence type="ECO:0000256" key="5">
    <source>
        <dbReference type="SAM" id="MobiDB-lite"/>
    </source>
</evidence>
<dbReference type="GO" id="GO:0005506">
    <property type="term" value="F:iron ion binding"/>
    <property type="evidence" value="ECO:0007669"/>
    <property type="project" value="InterPro"/>
</dbReference>
<evidence type="ECO:0000256" key="4">
    <source>
        <dbReference type="ARBA" id="ARBA00024201"/>
    </source>
</evidence>
<dbReference type="InterPro" id="IPR021764">
    <property type="entry name" value="Enterochelin_esterase_N"/>
</dbReference>
<comment type="caution">
    <text evidence="7">The sequence shown here is derived from an EMBL/GenBank/DDBJ whole genome shotgun (WGS) entry which is preliminary data.</text>
</comment>
<sequence length="361" mass="39926">MPRRPDFPRSEPVTRLHGPDPSTLRAEVGRRGTPLVDPDPLGDPRHRAVTFVHFDDRADTVVLHANKFTDYSALDKFTLTRTPGTDVRHATYRLRADWRCSYTFSTHDGPLPDRRTMLRAARPDPFNRTPLRFHHTGRTVSIAELDEAPPRRWVDGPPPDPHRLDTPHPVWVHGPPRPVGPVLVLLDGDMWAEEHPIAPTLDALIVQGALPRLTTLLIGTSGARERHLTGDPDYADFVRSTVDKITVDSPAADSRVTIAGQSFGGLAAVHAALRHPDRFGTVIAQSGSFWWPDFSPRPAPPLRFLFQVGTQEWGMPPITRALAATLADQGHTTSVHEYNAGHDRAYWQGALIDALTAGAVT</sequence>
<dbReference type="InterPro" id="IPR013783">
    <property type="entry name" value="Ig-like_fold"/>
</dbReference>
<dbReference type="Proteomes" id="UP000542674">
    <property type="component" value="Unassembled WGS sequence"/>
</dbReference>
<dbReference type="GO" id="GO:0005737">
    <property type="term" value="C:cytoplasm"/>
    <property type="evidence" value="ECO:0007669"/>
    <property type="project" value="UniProtKB-SubCell"/>
</dbReference>
<keyword evidence="8" id="KW-1185">Reference proteome</keyword>
<dbReference type="GO" id="GO:0006826">
    <property type="term" value="P:iron ion transport"/>
    <property type="evidence" value="ECO:0007669"/>
    <property type="project" value="InterPro"/>
</dbReference>
<feature type="region of interest" description="Disordered" evidence="5">
    <location>
        <begin position="1"/>
        <end position="42"/>
    </location>
</feature>
<evidence type="ECO:0000313" key="7">
    <source>
        <dbReference type="EMBL" id="MBB4966551.1"/>
    </source>
</evidence>
<feature type="domain" description="Enterochelin esterase N-terminal" evidence="6">
    <location>
        <begin position="49"/>
        <end position="153"/>
    </location>
</feature>
<evidence type="ECO:0000256" key="3">
    <source>
        <dbReference type="ARBA" id="ARBA00022801"/>
    </source>
</evidence>
<evidence type="ECO:0000256" key="2">
    <source>
        <dbReference type="ARBA" id="ARBA00022490"/>
    </source>
</evidence>
<dbReference type="EMBL" id="JACHJS010000001">
    <property type="protein sequence ID" value="MBB4966551.1"/>
    <property type="molecule type" value="Genomic_DNA"/>
</dbReference>
<dbReference type="PANTHER" id="PTHR48098">
    <property type="entry name" value="ENTEROCHELIN ESTERASE-RELATED"/>
    <property type="match status" value="1"/>
</dbReference>
<proteinExistence type="inferred from homology"/>
<evidence type="ECO:0000256" key="1">
    <source>
        <dbReference type="ARBA" id="ARBA00004496"/>
    </source>
</evidence>
<feature type="compositionally biased region" description="Basic and acidic residues" evidence="5">
    <location>
        <begin position="1"/>
        <end position="18"/>
    </location>
</feature>
<dbReference type="Pfam" id="PF11806">
    <property type="entry name" value="Enterochelin_N"/>
    <property type="match status" value="1"/>
</dbReference>
<comment type="similarity">
    <text evidence="4">Belongs to the Fes family.</text>
</comment>
<gene>
    <name evidence="7" type="ORF">F4559_003910</name>
</gene>
<keyword evidence="2" id="KW-0963">Cytoplasm</keyword>
<keyword evidence="3" id="KW-0378">Hydrolase</keyword>
<dbReference type="InterPro" id="IPR029058">
    <property type="entry name" value="AB_hydrolase_fold"/>
</dbReference>
<dbReference type="GO" id="GO:0008849">
    <property type="term" value="F:enterochelin esterase activity"/>
    <property type="evidence" value="ECO:0007669"/>
    <property type="project" value="InterPro"/>
</dbReference>
<evidence type="ECO:0000313" key="8">
    <source>
        <dbReference type="Proteomes" id="UP000542674"/>
    </source>
</evidence>
<dbReference type="Gene3D" id="3.40.50.1820">
    <property type="entry name" value="alpha/beta hydrolase"/>
    <property type="match status" value="1"/>
</dbReference>
<dbReference type="SUPFAM" id="SSF53474">
    <property type="entry name" value="alpha/beta-Hydrolases"/>
    <property type="match status" value="1"/>
</dbReference>
<dbReference type="AlphaFoldDB" id="A0A7W7T5B6"/>
<organism evidence="7 8">
    <name type="scientific">Saccharothrix violaceirubra</name>
    <dbReference type="NCBI Taxonomy" id="413306"/>
    <lineage>
        <taxon>Bacteria</taxon>
        <taxon>Bacillati</taxon>
        <taxon>Actinomycetota</taxon>
        <taxon>Actinomycetes</taxon>
        <taxon>Pseudonocardiales</taxon>
        <taxon>Pseudonocardiaceae</taxon>
        <taxon>Saccharothrix</taxon>
    </lineage>
</organism>
<accession>A0A7W7T5B6</accession>
<dbReference type="InterPro" id="IPR000801">
    <property type="entry name" value="Esterase-like"/>
</dbReference>
<dbReference type="RefSeq" id="WP_184670622.1">
    <property type="nucleotide sequence ID" value="NZ_BAABAI010000024.1"/>
</dbReference>
<name>A0A7W7T5B6_9PSEU</name>
<dbReference type="InterPro" id="IPR050583">
    <property type="entry name" value="Mycobacterial_A85_antigen"/>
</dbReference>
<protein>
    <submittedName>
        <fullName evidence="7">Enterochelin esterase family protein</fullName>
    </submittedName>
</protein>
<dbReference type="GO" id="GO:0005975">
    <property type="term" value="P:carbohydrate metabolic process"/>
    <property type="evidence" value="ECO:0007669"/>
    <property type="project" value="UniProtKB-ARBA"/>
</dbReference>
<dbReference type="SUPFAM" id="SSF81296">
    <property type="entry name" value="E set domains"/>
    <property type="match status" value="1"/>
</dbReference>
<reference evidence="7 8" key="1">
    <citation type="submission" date="2020-08" db="EMBL/GenBank/DDBJ databases">
        <title>Sequencing the genomes of 1000 actinobacteria strains.</title>
        <authorList>
            <person name="Klenk H.-P."/>
        </authorList>
    </citation>
    <scope>NUCLEOTIDE SEQUENCE [LARGE SCALE GENOMIC DNA]</scope>
    <source>
        <strain evidence="7 8">DSM 45084</strain>
    </source>
</reference>
<dbReference type="InterPro" id="IPR014756">
    <property type="entry name" value="Ig_E-set"/>
</dbReference>